<dbReference type="InterPro" id="IPR043844">
    <property type="entry name" value="DUF5865"/>
</dbReference>
<dbReference type="Proteomes" id="UP000202511">
    <property type="component" value="Segment"/>
</dbReference>
<keyword evidence="1" id="KW-0812">Transmembrane</keyword>
<keyword evidence="1" id="KW-0472">Membrane</keyword>
<dbReference type="Pfam" id="PF19183">
    <property type="entry name" value="DUF5865"/>
    <property type="match status" value="1"/>
</dbReference>
<evidence type="ECO:0000313" key="3">
    <source>
        <dbReference type="EMBL" id="AJF97853.1"/>
    </source>
</evidence>
<proteinExistence type="predicted"/>
<evidence type="ECO:0000313" key="4">
    <source>
        <dbReference type="Proteomes" id="UP000202511"/>
    </source>
</evidence>
<dbReference type="RefSeq" id="YP_009120088.1">
    <property type="nucleotide sequence ID" value="NC_026440.1"/>
</dbReference>
<dbReference type="GeneID" id="23462770"/>
<evidence type="ECO:0000259" key="2">
    <source>
        <dbReference type="Pfam" id="PF19183"/>
    </source>
</evidence>
<accession>A0A0B5IYC2</accession>
<reference evidence="3 4" key="1">
    <citation type="journal article" date="2015" name="Parasitol. Res.">
        <title>Viruses in close associations with free-living amoebae.</title>
        <authorList>
            <person name="Scheid P."/>
        </authorList>
    </citation>
    <scope>NUCLEOTIDE SEQUENCE [LARGE SCALE GENOMIC DNA]</scope>
    <source>
        <strain evidence="3">KlaHel</strain>
    </source>
</reference>
<organism evidence="3 4">
    <name type="scientific">Pandoravirus inopinatum</name>
    <dbReference type="NCBI Taxonomy" id="1605721"/>
    <lineage>
        <taxon>Viruses</taxon>
        <taxon>Pandoravirus</taxon>
    </lineage>
</organism>
<protein>
    <recommendedName>
        <fullName evidence="2">DUF5865 domain-containing protein</fullName>
    </recommendedName>
</protein>
<dbReference type="EMBL" id="KP136319">
    <property type="protein sequence ID" value="AJF97853.1"/>
    <property type="molecule type" value="Genomic_DNA"/>
</dbReference>
<dbReference type="KEGG" id="vg:23462770"/>
<name>A0A0B5IYC2_9VIRU</name>
<feature type="domain" description="DUF5865" evidence="2">
    <location>
        <begin position="175"/>
        <end position="362"/>
    </location>
</feature>
<sequence>MSTSTTQAANAKDVQMQSTLLDFATKLQEILASLTIAPPSTPPVADVAPAEPVDVPAEADCGAGAKVLCVHAYFYAQGCLQATPAALSRAKWIYDCEEQGDAGYMTVAQFAKRLAALPATARVSTGSELQAKVVRVYLDRHNSPTAARDTGRGHIHRSTVVSVSDVDTASPSTAFNAVELTGPPIEAGWLARKLANYAHDAPDALVLVAGGLATLPSAVKCVGIVSAHVPVPVTLSCPQWRIGCGLASPFDEAKQNELDAVVRRAKALVRCGGRDRLGEIASYVAEAMAGCGLAAFDLFYVPHAQTRAAAAHRVWGDLLARAEFAEAYGRRIVTERQIQCFYRPVVPSDPAVPVNPMARILAPAAGQFGRPARPRRRPHALLVISLSLSLFLLCLFLL</sequence>
<evidence type="ECO:0000256" key="1">
    <source>
        <dbReference type="SAM" id="Phobius"/>
    </source>
</evidence>
<feature type="transmembrane region" description="Helical" evidence="1">
    <location>
        <begin position="380"/>
        <end position="397"/>
    </location>
</feature>
<keyword evidence="1" id="KW-1133">Transmembrane helix</keyword>